<keyword evidence="3" id="KW-1185">Reference proteome</keyword>
<proteinExistence type="predicted"/>
<name>A0A4P6K3N7_KTERU</name>
<evidence type="ECO:0000313" key="3">
    <source>
        <dbReference type="Proteomes" id="UP000290365"/>
    </source>
</evidence>
<organism evidence="2 3">
    <name type="scientific">Ktedonosporobacter rubrisoli</name>
    <dbReference type="NCBI Taxonomy" id="2509675"/>
    <lineage>
        <taxon>Bacteria</taxon>
        <taxon>Bacillati</taxon>
        <taxon>Chloroflexota</taxon>
        <taxon>Ktedonobacteria</taxon>
        <taxon>Ktedonobacterales</taxon>
        <taxon>Ktedonosporobacteraceae</taxon>
        <taxon>Ktedonosporobacter</taxon>
    </lineage>
</organism>
<evidence type="ECO:0000256" key="1">
    <source>
        <dbReference type="SAM" id="Phobius"/>
    </source>
</evidence>
<dbReference type="Proteomes" id="UP000290365">
    <property type="component" value="Chromosome"/>
</dbReference>
<keyword evidence="1" id="KW-1133">Transmembrane helix</keyword>
<keyword evidence="1" id="KW-0472">Membrane</keyword>
<feature type="transmembrane region" description="Helical" evidence="1">
    <location>
        <begin position="83"/>
        <end position="104"/>
    </location>
</feature>
<dbReference type="KEGG" id="kbs:EPA93_44035"/>
<reference evidence="2 3" key="1">
    <citation type="submission" date="2019-01" db="EMBL/GenBank/DDBJ databases">
        <title>Ktedonosporobacter rubrisoli SCAWS-G2.</title>
        <authorList>
            <person name="Huang Y."/>
            <person name="Yan B."/>
        </authorList>
    </citation>
    <scope>NUCLEOTIDE SEQUENCE [LARGE SCALE GENOMIC DNA]</scope>
    <source>
        <strain evidence="2 3">SCAWS-G2</strain>
    </source>
</reference>
<feature type="transmembrane region" description="Helical" evidence="1">
    <location>
        <begin position="143"/>
        <end position="165"/>
    </location>
</feature>
<feature type="transmembrane region" description="Helical" evidence="1">
    <location>
        <begin position="7"/>
        <end position="27"/>
    </location>
</feature>
<dbReference type="EMBL" id="CP035758">
    <property type="protein sequence ID" value="QBD82572.1"/>
    <property type="molecule type" value="Genomic_DNA"/>
</dbReference>
<evidence type="ECO:0000313" key="2">
    <source>
        <dbReference type="EMBL" id="QBD82572.1"/>
    </source>
</evidence>
<feature type="transmembrane region" description="Helical" evidence="1">
    <location>
        <begin position="57"/>
        <end position="76"/>
    </location>
</feature>
<gene>
    <name evidence="2" type="ORF">EPA93_44035</name>
</gene>
<dbReference type="Pfam" id="PF08592">
    <property type="entry name" value="Anthrone_oxy"/>
    <property type="match status" value="1"/>
</dbReference>
<dbReference type="InterPro" id="IPR013901">
    <property type="entry name" value="Anthrone_oxy"/>
</dbReference>
<dbReference type="OrthoDB" id="772592at2"/>
<keyword evidence="1" id="KW-0812">Transmembrane</keyword>
<accession>A0A4P6K3N7</accession>
<sequence>MKLNNTILALAAITTGVIAGLFFGYQVSVIPAFKTLSDANYIAAMQAINAAIPQDPFFEFSFLGAAVFLPVAAYLHRRSLRSLRFLLLVAATLLYLIGTLGITIGANVPLNDALAAFSLHSSTPQQAAIARSSFESPWNAWHLIRTIASIGALVLVIVACLSPGLRPMPARRSEKTR</sequence>
<dbReference type="RefSeq" id="WP_129893641.1">
    <property type="nucleotide sequence ID" value="NZ_CP035758.1"/>
</dbReference>
<protein>
    <submittedName>
        <fullName evidence="2">DUF1772 domain-containing protein</fullName>
    </submittedName>
</protein>
<dbReference type="AlphaFoldDB" id="A0A4P6K3N7"/>